<feature type="chain" id="PRO_5015139082" description="Beta-lactamase" evidence="8">
    <location>
        <begin position="18"/>
        <end position="475"/>
    </location>
</feature>
<comment type="similarity">
    <text evidence="3 7">Belongs to the class-C beta-lactamase family.</text>
</comment>
<dbReference type="Pfam" id="PF00144">
    <property type="entry name" value="Beta-lactamase"/>
    <property type="match status" value="1"/>
</dbReference>
<feature type="domain" description="Beta-lactamase-related" evidence="9">
    <location>
        <begin position="27"/>
        <end position="353"/>
    </location>
</feature>
<comment type="subcellular location">
    <subcellularLocation>
        <location evidence="2">Membrane</location>
    </subcellularLocation>
</comment>
<keyword evidence="6 7" id="KW-0046">Antibiotic resistance</keyword>
<dbReference type="PANTHER" id="PTHR46825">
    <property type="entry name" value="D-ALANYL-D-ALANINE-CARBOXYPEPTIDASE/ENDOPEPTIDASE AMPH"/>
    <property type="match status" value="1"/>
</dbReference>
<evidence type="ECO:0000313" key="11">
    <source>
        <dbReference type="Proteomes" id="UP000240971"/>
    </source>
</evidence>
<dbReference type="GO" id="GO:0017001">
    <property type="term" value="P:antibiotic catabolic process"/>
    <property type="evidence" value="ECO:0007669"/>
    <property type="project" value="InterPro"/>
</dbReference>
<evidence type="ECO:0000313" key="10">
    <source>
        <dbReference type="EMBL" id="PSL44831.1"/>
    </source>
</evidence>
<dbReference type="Gene3D" id="3.40.710.10">
    <property type="entry name" value="DD-peptidase/beta-lactamase superfamily"/>
    <property type="match status" value="1"/>
</dbReference>
<evidence type="ECO:0000256" key="1">
    <source>
        <dbReference type="ARBA" id="ARBA00001526"/>
    </source>
</evidence>
<dbReference type="PANTHER" id="PTHR46825:SF11">
    <property type="entry name" value="PENICILLIN-BINDING PROTEIN 4"/>
    <property type="match status" value="1"/>
</dbReference>
<dbReference type="InterPro" id="IPR012338">
    <property type="entry name" value="Beta-lactam/transpept-like"/>
</dbReference>
<comment type="caution">
    <text evidence="10">The sequence shown here is derived from an EMBL/GenBank/DDBJ whole genome shotgun (WGS) entry which is preliminary data.</text>
</comment>
<dbReference type="InterPro" id="IPR001586">
    <property type="entry name" value="Beta-lactam_class-C_AS"/>
</dbReference>
<dbReference type="Proteomes" id="UP000240971">
    <property type="component" value="Unassembled WGS sequence"/>
</dbReference>
<keyword evidence="4 7" id="KW-0378">Hydrolase</keyword>
<keyword evidence="8" id="KW-0732">Signal</keyword>
<dbReference type="EMBL" id="PYAW01000005">
    <property type="protein sequence ID" value="PSL44831.1"/>
    <property type="molecule type" value="Genomic_DNA"/>
</dbReference>
<keyword evidence="11" id="KW-1185">Reference proteome</keyword>
<dbReference type="AlphaFoldDB" id="A0A2P8HF51"/>
<dbReference type="GO" id="GO:0046677">
    <property type="term" value="P:response to antibiotic"/>
    <property type="evidence" value="ECO:0007669"/>
    <property type="project" value="UniProtKB-UniRule"/>
</dbReference>
<evidence type="ECO:0000256" key="4">
    <source>
        <dbReference type="ARBA" id="ARBA00022801"/>
    </source>
</evidence>
<evidence type="ECO:0000256" key="7">
    <source>
        <dbReference type="RuleBase" id="RU361140"/>
    </source>
</evidence>
<dbReference type="PROSITE" id="PS00336">
    <property type="entry name" value="BETA_LACTAMASE_C"/>
    <property type="match status" value="1"/>
</dbReference>
<gene>
    <name evidence="10" type="ORF">CLV51_105204</name>
</gene>
<sequence length="475" mass="53354">MKPLLSLLFMITVQASAQDKITNLHTLFDTLSARKDFSGCVLMAENGKVVYEKAIGYADADKGIPLSINTLFELGSVSKQFTAMAIMQLKEQGKLSYDDALGKYFPALLFKGVTIRHLLTHTSGIPDVLGWNKQQLDTSRVNYNADILQKLPQVYDSTIFAPGTLFSYSNTNYLLLAQIVEKVSGEPFPVYMKTHVFIPAGMKRTMVYSRRSAKKTVTDYALSYAWDPRNNKFMEADSMAPGHYNYYLDGIAGPYGISSNVEDLLQWDQALYTEQLVKKATLEEAFTPFHLKDGNAGYGEGADYGFGWILSVDSARGRVTWHSGSWASYTSVMARYTDKHKTIILLSNSEQRQPVMTLMGLVDHILFDTPYTLPEKINLPHSIIVADKQLQTLTGSYKSILVPGMQMLITAKGDRLFAKLSTQASFEIYPSSDTSFFYTIVPATIKFEKETPSAQQKLTLYQNGQEYIMIREHQQ</sequence>
<dbReference type="EC" id="3.5.2.6" evidence="7"/>
<dbReference type="InterPro" id="IPR001466">
    <property type="entry name" value="Beta-lactam-related"/>
</dbReference>
<organism evidence="10 11">
    <name type="scientific">Chitinophaga niastensis</name>
    <dbReference type="NCBI Taxonomy" id="536980"/>
    <lineage>
        <taxon>Bacteria</taxon>
        <taxon>Pseudomonadati</taxon>
        <taxon>Bacteroidota</taxon>
        <taxon>Chitinophagia</taxon>
        <taxon>Chitinophagales</taxon>
        <taxon>Chitinophagaceae</taxon>
        <taxon>Chitinophaga</taxon>
    </lineage>
</organism>
<comment type="catalytic activity">
    <reaction evidence="1 7">
        <text>a beta-lactam + H2O = a substituted beta-amino acid</text>
        <dbReference type="Rhea" id="RHEA:20401"/>
        <dbReference type="ChEBI" id="CHEBI:15377"/>
        <dbReference type="ChEBI" id="CHEBI:35627"/>
        <dbReference type="ChEBI" id="CHEBI:140347"/>
        <dbReference type="EC" id="3.5.2.6"/>
    </reaction>
</comment>
<evidence type="ECO:0000256" key="8">
    <source>
        <dbReference type="SAM" id="SignalP"/>
    </source>
</evidence>
<dbReference type="GO" id="GO:0016020">
    <property type="term" value="C:membrane"/>
    <property type="evidence" value="ECO:0007669"/>
    <property type="project" value="UniProtKB-SubCell"/>
</dbReference>
<evidence type="ECO:0000256" key="3">
    <source>
        <dbReference type="ARBA" id="ARBA00007840"/>
    </source>
</evidence>
<keyword evidence="5" id="KW-0472">Membrane</keyword>
<protein>
    <recommendedName>
        <fullName evidence="7">Beta-lactamase</fullName>
        <ecNumber evidence="7">3.5.2.6</ecNumber>
    </recommendedName>
</protein>
<evidence type="ECO:0000259" key="9">
    <source>
        <dbReference type="Pfam" id="PF00144"/>
    </source>
</evidence>
<evidence type="ECO:0000256" key="2">
    <source>
        <dbReference type="ARBA" id="ARBA00004370"/>
    </source>
</evidence>
<dbReference type="GO" id="GO:0030288">
    <property type="term" value="C:outer membrane-bounded periplasmic space"/>
    <property type="evidence" value="ECO:0007669"/>
    <property type="project" value="InterPro"/>
</dbReference>
<evidence type="ECO:0000256" key="5">
    <source>
        <dbReference type="ARBA" id="ARBA00023136"/>
    </source>
</evidence>
<evidence type="ECO:0000256" key="6">
    <source>
        <dbReference type="ARBA" id="ARBA00023251"/>
    </source>
</evidence>
<accession>A0A2P8HF51</accession>
<dbReference type="GO" id="GO:0008800">
    <property type="term" value="F:beta-lactamase activity"/>
    <property type="evidence" value="ECO:0007669"/>
    <property type="project" value="UniProtKB-UniRule"/>
</dbReference>
<reference evidence="10 11" key="1">
    <citation type="submission" date="2018-03" db="EMBL/GenBank/DDBJ databases">
        <title>Genomic Encyclopedia of Archaeal and Bacterial Type Strains, Phase II (KMG-II): from individual species to whole genera.</title>
        <authorList>
            <person name="Goeker M."/>
        </authorList>
    </citation>
    <scope>NUCLEOTIDE SEQUENCE [LARGE SCALE GENOMIC DNA]</scope>
    <source>
        <strain evidence="10 11">DSM 24859</strain>
    </source>
</reference>
<name>A0A2P8HF51_CHINA</name>
<dbReference type="InterPro" id="IPR050491">
    <property type="entry name" value="AmpC-like"/>
</dbReference>
<feature type="signal peptide" evidence="8">
    <location>
        <begin position="1"/>
        <end position="17"/>
    </location>
</feature>
<proteinExistence type="inferred from homology"/>
<dbReference type="SUPFAM" id="SSF56601">
    <property type="entry name" value="beta-lactamase/transpeptidase-like"/>
    <property type="match status" value="1"/>
</dbReference>